<accession>A0A9E7H143</accession>
<dbReference type="CDD" id="cd01837">
    <property type="entry name" value="SGNH_plant_lipase_like"/>
    <property type="match status" value="2"/>
</dbReference>
<dbReference type="PANTHER" id="PTHR22835">
    <property type="entry name" value="ZINC FINGER FYVE DOMAIN CONTAINING PROTEIN"/>
    <property type="match status" value="1"/>
</dbReference>
<dbReference type="Pfam" id="PF00657">
    <property type="entry name" value="Lipase_GDSL"/>
    <property type="match status" value="2"/>
</dbReference>
<dbReference type="SUPFAM" id="SSF52266">
    <property type="entry name" value="SGNH hydrolase"/>
    <property type="match status" value="2"/>
</dbReference>
<dbReference type="InterPro" id="IPR036514">
    <property type="entry name" value="SGNH_hydro_sf"/>
</dbReference>
<dbReference type="GO" id="GO:0016788">
    <property type="term" value="F:hydrolase activity, acting on ester bonds"/>
    <property type="evidence" value="ECO:0007669"/>
    <property type="project" value="InterPro"/>
</dbReference>
<keyword evidence="4" id="KW-0325">Glycoprotein</keyword>
<dbReference type="EMBL" id="CP097510">
    <property type="protein sequence ID" value="URE24765.1"/>
    <property type="molecule type" value="Genomic_DNA"/>
</dbReference>
<dbReference type="AlphaFoldDB" id="A0A9E7H143"/>
<dbReference type="InterPro" id="IPR035669">
    <property type="entry name" value="SGNH_plant_lipase-like"/>
</dbReference>
<protein>
    <submittedName>
        <fullName evidence="5">Lipid catabolic process</fullName>
    </submittedName>
</protein>
<dbReference type="FunFam" id="3.40.50.1110:FF:000003">
    <property type="entry name" value="GDSL esterase/lipase APG"/>
    <property type="match status" value="1"/>
</dbReference>
<evidence type="ECO:0000256" key="4">
    <source>
        <dbReference type="ARBA" id="ARBA00023180"/>
    </source>
</evidence>
<proteinExistence type="inferred from homology"/>
<comment type="similarity">
    <text evidence="1">Belongs to the 'GDSL' lipolytic enzyme family.</text>
</comment>
<dbReference type="PANTHER" id="PTHR22835:SF663">
    <property type="entry name" value="LIPASE-LIKE"/>
    <property type="match status" value="1"/>
</dbReference>
<dbReference type="Gene3D" id="3.40.50.1110">
    <property type="entry name" value="SGNH hydrolase"/>
    <property type="match status" value="2"/>
</dbReference>
<evidence type="ECO:0000313" key="6">
    <source>
        <dbReference type="Proteomes" id="UP001055439"/>
    </source>
</evidence>
<dbReference type="InterPro" id="IPR001087">
    <property type="entry name" value="GDSL"/>
</dbReference>
<organism evidence="5 6">
    <name type="scientific">Musa troglodytarum</name>
    <name type="common">fe'i banana</name>
    <dbReference type="NCBI Taxonomy" id="320322"/>
    <lineage>
        <taxon>Eukaryota</taxon>
        <taxon>Viridiplantae</taxon>
        <taxon>Streptophyta</taxon>
        <taxon>Embryophyta</taxon>
        <taxon>Tracheophyta</taxon>
        <taxon>Spermatophyta</taxon>
        <taxon>Magnoliopsida</taxon>
        <taxon>Liliopsida</taxon>
        <taxon>Zingiberales</taxon>
        <taxon>Musaceae</taxon>
        <taxon>Musa</taxon>
    </lineage>
</organism>
<evidence type="ECO:0000256" key="2">
    <source>
        <dbReference type="ARBA" id="ARBA00022729"/>
    </source>
</evidence>
<name>A0A9E7H143_9LILI</name>
<evidence type="ECO:0000256" key="1">
    <source>
        <dbReference type="ARBA" id="ARBA00008668"/>
    </source>
</evidence>
<evidence type="ECO:0000313" key="5">
    <source>
        <dbReference type="EMBL" id="URE24765.1"/>
    </source>
</evidence>
<sequence length="798" mass="87450">MSHSHSLVERVGHISLSEHINYDGYIAADNGRDERWPNRVHAPHIFPAQATPSIDSSEMASFVSLCFFLHLLILPAARSSSYPAIFGFGNSLTDTGNLVFFSGGTVAASRLPYGETFFGHPSGRFSDGRLVIDYIAQALRLPLVPPYLAGNSSEDFKHGANFAVGGACALGNAFFEAEGLNVTWQDYSLSTQFKWFEQLLQRSAPSLHSSQDTISKSLFLMGEMGVNDYSHLLFDKKDKDRILSYVPTVVHAIGSTVNSLIQKGAETVIVAGVLPLGCSATYLTFFQTQSAEEYDPRTGCLRWANELSHYHNLRLHKELNRIRKLHPHSKIFYADYYTALMPVYQSPEQFGMKEPLAACCGGEGPYNVNFSVACGHPMSNLCSDPSTYVCWDGLHLTDAAHGIVARRILKELIHFAASLFRRYLSTLFRRELEPFPLMASVASPPRLLPLLLALSLLLGARRAAGGCYSAIFSFGDSLADTGNAIRLGGLGGPTGSPPYGRTFFNRPTGRFSDGRLIVDFIAQGLGLPLLPPYLGGGSSEDFRQGVNFAVAGATALDLSFFREKGIQATWTDKSLHDVLNSSLILMGEIGGNDYNQPFFQGIKVDEIRPFVPSVISATSSGINDLIELGAKTLLVPGNFPIGCVPVYLDIYKSYNVEEYESDTGCIKWLNELSKYHNRLLLAELDRLRKLHPHVTIIYANYYDAMISFFRAPQIFGFKAPLHACCGSDGPYSVNRNAPCGHRNAKVCSDPSSSVSWDGIHLTEAAYGTIASSLLEGPHADPPLTRACSSTQQNTVYDF</sequence>
<gene>
    <name evidence="5" type="ORF">MUK42_17968</name>
</gene>
<evidence type="ECO:0000256" key="3">
    <source>
        <dbReference type="ARBA" id="ARBA00022801"/>
    </source>
</evidence>
<dbReference type="OrthoDB" id="1600564at2759"/>
<keyword evidence="3" id="KW-0378">Hydrolase</keyword>
<keyword evidence="6" id="KW-1185">Reference proteome</keyword>
<reference evidence="5" key="1">
    <citation type="submission" date="2022-05" db="EMBL/GenBank/DDBJ databases">
        <title>The Musa troglodytarum L. genome provides insights into the mechanism of non-climacteric behaviour and enrichment of carotenoids.</title>
        <authorList>
            <person name="Wang J."/>
        </authorList>
    </citation>
    <scope>NUCLEOTIDE SEQUENCE</scope>
    <source>
        <tissue evidence="5">Leaf</tissue>
    </source>
</reference>
<dbReference type="Proteomes" id="UP001055439">
    <property type="component" value="Chromosome 8"/>
</dbReference>
<keyword evidence="2" id="KW-0732">Signal</keyword>